<protein>
    <submittedName>
        <fullName evidence="2">Uncharacterized protein</fullName>
    </submittedName>
</protein>
<proteinExistence type="predicted"/>
<dbReference type="Proteomes" id="UP000218334">
    <property type="component" value="Unassembled WGS sequence"/>
</dbReference>
<evidence type="ECO:0000313" key="3">
    <source>
        <dbReference type="Proteomes" id="UP000218334"/>
    </source>
</evidence>
<accession>A0A2H3BIK7</accession>
<sequence>MLMAPALAVSVSSGELSMAGMQLKQNLWCGPADHSQQNDSAPSKMPPHSPLAFIGNVSNTTTYTLPLPPTLRYLSAPSTVMSDGPLQQIFFLAEEEEDAMKVLAREYMLARRKGGRALAAIRRRLWSLWIRKFPILFIQICGRYSTKDDEAYCRRKKLKCIEAYLTRLTLMIDALTLPRREEPQVLVAPDTDVQEPMPELRPSVPSLLLPVTPQKPRRSPRLKEHQQHKTLPITPTSSVTATPKTSPGTSIARSSLFTAAGPSSATSSPVRTYVDRRRSLLCSSTGTQTVLSYPIVKRRSLVKSMRTRRG</sequence>
<feature type="compositionally biased region" description="Low complexity" evidence="1">
    <location>
        <begin position="202"/>
        <end position="211"/>
    </location>
</feature>
<evidence type="ECO:0000256" key="1">
    <source>
        <dbReference type="SAM" id="MobiDB-lite"/>
    </source>
</evidence>
<feature type="compositionally biased region" description="Polar residues" evidence="1">
    <location>
        <begin position="233"/>
        <end position="250"/>
    </location>
</feature>
<reference evidence="3" key="1">
    <citation type="journal article" date="2017" name="Nat. Ecol. Evol.">
        <title>Genome expansion and lineage-specific genetic innovations in the forest pathogenic fungi Armillaria.</title>
        <authorList>
            <person name="Sipos G."/>
            <person name="Prasanna A.N."/>
            <person name="Walter M.C."/>
            <person name="O'Connor E."/>
            <person name="Balint B."/>
            <person name="Krizsan K."/>
            <person name="Kiss B."/>
            <person name="Hess J."/>
            <person name="Varga T."/>
            <person name="Slot J."/>
            <person name="Riley R."/>
            <person name="Boka B."/>
            <person name="Rigling D."/>
            <person name="Barry K."/>
            <person name="Lee J."/>
            <person name="Mihaltcheva S."/>
            <person name="LaButti K."/>
            <person name="Lipzen A."/>
            <person name="Waldron R."/>
            <person name="Moloney N.M."/>
            <person name="Sperisen C."/>
            <person name="Kredics L."/>
            <person name="Vagvoelgyi C."/>
            <person name="Patrignani A."/>
            <person name="Fitzpatrick D."/>
            <person name="Nagy I."/>
            <person name="Doyle S."/>
            <person name="Anderson J.B."/>
            <person name="Grigoriev I.V."/>
            <person name="Gueldener U."/>
            <person name="Muensterkoetter M."/>
            <person name="Nagy L.G."/>
        </authorList>
    </citation>
    <scope>NUCLEOTIDE SEQUENCE [LARGE SCALE GENOMIC DNA]</scope>
    <source>
        <strain evidence="3">28-4</strain>
    </source>
</reference>
<feature type="region of interest" description="Disordered" evidence="1">
    <location>
        <begin position="192"/>
        <end position="250"/>
    </location>
</feature>
<name>A0A2H3BIK7_9AGAR</name>
<keyword evidence="3" id="KW-1185">Reference proteome</keyword>
<gene>
    <name evidence="2" type="ORF">ARMSODRAFT_979211</name>
</gene>
<dbReference type="AlphaFoldDB" id="A0A2H3BIK7"/>
<organism evidence="2 3">
    <name type="scientific">Armillaria solidipes</name>
    <dbReference type="NCBI Taxonomy" id="1076256"/>
    <lineage>
        <taxon>Eukaryota</taxon>
        <taxon>Fungi</taxon>
        <taxon>Dikarya</taxon>
        <taxon>Basidiomycota</taxon>
        <taxon>Agaricomycotina</taxon>
        <taxon>Agaricomycetes</taxon>
        <taxon>Agaricomycetidae</taxon>
        <taxon>Agaricales</taxon>
        <taxon>Marasmiineae</taxon>
        <taxon>Physalacriaceae</taxon>
        <taxon>Armillaria</taxon>
    </lineage>
</organism>
<evidence type="ECO:0000313" key="2">
    <source>
        <dbReference type="EMBL" id="PBK64387.1"/>
    </source>
</evidence>
<dbReference type="EMBL" id="KZ293452">
    <property type="protein sequence ID" value="PBK64387.1"/>
    <property type="molecule type" value="Genomic_DNA"/>
</dbReference>